<dbReference type="EMBL" id="ML986586">
    <property type="protein sequence ID" value="KAF2268630.1"/>
    <property type="molecule type" value="Genomic_DNA"/>
</dbReference>
<sequence>MNDPTSTVGHHARRTAHHPRRPPAHKSVSLRHSPPAALSSKPLKVHAGATSLSSPNAPASDKANPPSTVSSNLIVNKHSSGESSDAGKWFENTNNAVQSNTSFVDNDPPFFLRNSSSSGTPPEGLDTRLHLQSATMPYRSAGMTQLGTDGSSTEDFRSVIDDLTIANKKLRQRLRKYEKLHDEHLQDEKLFEVRFHGLPDHKKRELEETLQKFAASLDDTGITDYPGTALAAPLNTHKTLSSSTSRFAESGYASMSTSGQNSSTAPSAPSGQDSDRRKMSRSQYNRQQQNVHSYLHDIPGILLPRQGAPMTDKAKKKLVVRRLEQIFAGKTSAPGNHAQPIQQEEVAQSAAMADRRAKEESGQHYQREGHREARIMQLRSAEDYSGKDPVEALQRTRPSLAVTEQDFVPGSKSPDQRPTRPLDLDPYRAQVPAENMEYIRHLGFTPPDMASGDAPQDGHGWLYLNLLINMAQLHTINVTPDFVKDAVTEHSSRLELSHDGRKVRWKGGLDVTKGSSGSSSEHLSGSSPYDVDPSSGSKSPVKRIKTGHSGESGASSIDPERQARRSARAIKEREQNKFTYNPIFYHKDDSDDDDDYYNLDMISSNNSFPQAQNRGDSSGFGSSAMRSSSSRKRRDDGPMIFYSKAKFCTDLSGDRHGASIAHPSSYKSFATQPLGAPQLVPSELRSIEGRQPGDLMDVSLIDLDSKQGECTTSSEEELGFSLDALRNDISEDSPDNIEFEVSGLGGVQPDDNFAIRVKRSQVRTQRLAQEAARHKTKQSQLYPQTILDALKEQTSSDDEHTTQPTMIKERIVSAARKDLPSSALPPPSFLPFDSTSSGDVDSDLDSDVSSGPSDSSSSQHAPASGLQLLNISPTGER</sequence>
<dbReference type="GO" id="GO:0005634">
    <property type="term" value="C:nucleus"/>
    <property type="evidence" value="ECO:0007669"/>
    <property type="project" value="InterPro"/>
</dbReference>
<feature type="coiled-coil region" evidence="1">
    <location>
        <begin position="160"/>
        <end position="187"/>
    </location>
</feature>
<accession>A0A9P4KJI6</accession>
<feature type="region of interest" description="Disordered" evidence="2">
    <location>
        <begin position="817"/>
        <end position="877"/>
    </location>
</feature>
<feature type="compositionally biased region" description="Low complexity" evidence="2">
    <location>
        <begin position="616"/>
        <end position="628"/>
    </location>
</feature>
<evidence type="ECO:0000256" key="2">
    <source>
        <dbReference type="SAM" id="MobiDB-lite"/>
    </source>
</evidence>
<feature type="region of interest" description="Disordered" evidence="2">
    <location>
        <begin position="251"/>
        <end position="287"/>
    </location>
</feature>
<keyword evidence="4" id="KW-1185">Reference proteome</keyword>
<feature type="region of interest" description="Disordered" evidence="2">
    <location>
        <begin position="596"/>
        <end position="636"/>
    </location>
</feature>
<name>A0A9P4KJI6_9PLEO</name>
<reference evidence="4" key="1">
    <citation type="journal article" date="2020" name="Stud. Mycol.">
        <title>101 Dothideomycetes genomes: A test case for predicting lifestyles and emergence of pathogens.</title>
        <authorList>
            <person name="Haridas S."/>
            <person name="Albert R."/>
            <person name="Binder M."/>
            <person name="Bloem J."/>
            <person name="LaButti K."/>
            <person name="Salamov A."/>
            <person name="Andreopoulos B."/>
            <person name="Baker S."/>
            <person name="Barry K."/>
            <person name="Bills G."/>
            <person name="Bluhm B."/>
            <person name="Cannon C."/>
            <person name="Castanera R."/>
            <person name="Culley D."/>
            <person name="Daum C."/>
            <person name="Ezra D."/>
            <person name="Gonzalez J."/>
            <person name="Henrissat B."/>
            <person name="Kuo A."/>
            <person name="Liang C."/>
            <person name="Lipzen A."/>
            <person name="Lutzoni F."/>
            <person name="Magnuson J."/>
            <person name="Mondo S."/>
            <person name="Nolan M."/>
            <person name="Ohm R."/>
            <person name="Pangilinan J."/>
            <person name="Park H.-J."/>
            <person name="Ramirez L."/>
            <person name="Alfaro M."/>
            <person name="Sun H."/>
            <person name="Tritt A."/>
            <person name="Yoshinaga Y."/>
            <person name="Zwiers L.-H."/>
            <person name="Turgeon B."/>
            <person name="Goodwin S."/>
            <person name="Spatafora J."/>
            <person name="Crous P."/>
            <person name="Grigoriev I."/>
        </authorList>
    </citation>
    <scope>NUCLEOTIDE SEQUENCE [LARGE SCALE GENOMIC DNA]</scope>
    <source>
        <strain evidence="4">CBS 304.66</strain>
    </source>
</reference>
<evidence type="ECO:0000313" key="3">
    <source>
        <dbReference type="EMBL" id="KAF2268630.1"/>
    </source>
</evidence>
<feature type="compositionally biased region" description="Polar residues" evidence="2">
    <location>
        <begin position="601"/>
        <end position="615"/>
    </location>
</feature>
<feature type="compositionally biased region" description="Low complexity" evidence="2">
    <location>
        <begin position="830"/>
        <end position="839"/>
    </location>
</feature>
<feature type="compositionally biased region" description="Basic and acidic residues" evidence="2">
    <location>
        <begin position="558"/>
        <end position="573"/>
    </location>
</feature>
<dbReference type="GO" id="GO:0007623">
    <property type="term" value="P:circadian rhythm"/>
    <property type="evidence" value="ECO:0007669"/>
    <property type="project" value="InterPro"/>
</dbReference>
<evidence type="ECO:0008006" key="5">
    <source>
        <dbReference type="Google" id="ProtNLM"/>
    </source>
</evidence>
<feature type="compositionally biased region" description="Basic and acidic residues" evidence="2">
    <location>
        <begin position="414"/>
        <end position="424"/>
    </location>
</feature>
<feature type="region of interest" description="Disordered" evidence="2">
    <location>
        <begin position="1"/>
        <end position="89"/>
    </location>
</feature>
<dbReference type="InterPro" id="IPR018554">
    <property type="entry name" value="FRQ"/>
</dbReference>
<gene>
    <name evidence="3" type="ORF">CC78DRAFT_379457</name>
</gene>
<dbReference type="OrthoDB" id="2536795at2759"/>
<keyword evidence="1" id="KW-0175">Coiled coil</keyword>
<feature type="compositionally biased region" description="Polar residues" evidence="2">
    <location>
        <begin position="867"/>
        <end position="877"/>
    </location>
</feature>
<feature type="compositionally biased region" description="Low complexity" evidence="2">
    <location>
        <begin position="847"/>
        <end position="858"/>
    </location>
</feature>
<dbReference type="Pfam" id="PF09421">
    <property type="entry name" value="FRQ"/>
    <property type="match status" value="1"/>
</dbReference>
<dbReference type="Proteomes" id="UP000800093">
    <property type="component" value="Unassembled WGS sequence"/>
</dbReference>
<dbReference type="GO" id="GO:0006355">
    <property type="term" value="P:regulation of DNA-templated transcription"/>
    <property type="evidence" value="ECO:0007669"/>
    <property type="project" value="InterPro"/>
</dbReference>
<evidence type="ECO:0000256" key="1">
    <source>
        <dbReference type="SAM" id="Coils"/>
    </source>
</evidence>
<feature type="compositionally biased region" description="Polar residues" evidence="2">
    <location>
        <begin position="251"/>
        <end position="272"/>
    </location>
</feature>
<feature type="region of interest" description="Disordered" evidence="2">
    <location>
        <begin position="382"/>
        <end position="424"/>
    </location>
</feature>
<protein>
    <recommendedName>
        <fullName evidence="5">Frequency clock protein</fullName>
    </recommendedName>
</protein>
<comment type="caution">
    <text evidence="3">The sequence shown here is derived from an EMBL/GenBank/DDBJ whole genome shotgun (WGS) entry which is preliminary data.</text>
</comment>
<evidence type="ECO:0000313" key="4">
    <source>
        <dbReference type="Proteomes" id="UP000800093"/>
    </source>
</evidence>
<feature type="compositionally biased region" description="Polar residues" evidence="2">
    <location>
        <begin position="65"/>
        <end position="83"/>
    </location>
</feature>
<feature type="compositionally biased region" description="Basic residues" evidence="2">
    <location>
        <begin position="10"/>
        <end position="24"/>
    </location>
</feature>
<feature type="region of interest" description="Disordered" evidence="2">
    <location>
        <begin position="506"/>
        <end position="573"/>
    </location>
</feature>
<dbReference type="GO" id="GO:0005737">
    <property type="term" value="C:cytoplasm"/>
    <property type="evidence" value="ECO:0007669"/>
    <property type="project" value="InterPro"/>
</dbReference>
<dbReference type="AlphaFoldDB" id="A0A9P4KJI6"/>
<organism evidence="3 4">
    <name type="scientific">Lojkania enalia</name>
    <dbReference type="NCBI Taxonomy" id="147567"/>
    <lineage>
        <taxon>Eukaryota</taxon>
        <taxon>Fungi</taxon>
        <taxon>Dikarya</taxon>
        <taxon>Ascomycota</taxon>
        <taxon>Pezizomycotina</taxon>
        <taxon>Dothideomycetes</taxon>
        <taxon>Pleosporomycetidae</taxon>
        <taxon>Pleosporales</taxon>
        <taxon>Pleosporales incertae sedis</taxon>
        <taxon>Lojkania</taxon>
    </lineage>
</organism>
<proteinExistence type="predicted"/>
<feature type="compositionally biased region" description="Low complexity" evidence="2">
    <location>
        <begin position="514"/>
        <end position="527"/>
    </location>
</feature>